<name>A0A166CIX8_9AGAM</name>
<accession>A0A166CIX8</accession>
<gene>
    <name evidence="2" type="ORF">SISSUDRAFT_1048358</name>
</gene>
<evidence type="ECO:0000313" key="2">
    <source>
        <dbReference type="EMBL" id="KZT37505.1"/>
    </source>
</evidence>
<dbReference type="Proteomes" id="UP000076798">
    <property type="component" value="Unassembled WGS sequence"/>
</dbReference>
<dbReference type="AlphaFoldDB" id="A0A166CIX8"/>
<organism evidence="2 3">
    <name type="scientific">Sistotremastrum suecicum HHB10207 ss-3</name>
    <dbReference type="NCBI Taxonomy" id="1314776"/>
    <lineage>
        <taxon>Eukaryota</taxon>
        <taxon>Fungi</taxon>
        <taxon>Dikarya</taxon>
        <taxon>Basidiomycota</taxon>
        <taxon>Agaricomycotina</taxon>
        <taxon>Agaricomycetes</taxon>
        <taxon>Sistotremastrales</taxon>
        <taxon>Sistotremastraceae</taxon>
        <taxon>Sistotremastrum</taxon>
    </lineage>
</organism>
<keyword evidence="3" id="KW-1185">Reference proteome</keyword>
<evidence type="ECO:0000313" key="3">
    <source>
        <dbReference type="Proteomes" id="UP000076798"/>
    </source>
</evidence>
<feature type="compositionally biased region" description="Polar residues" evidence="1">
    <location>
        <begin position="76"/>
        <end position="87"/>
    </location>
</feature>
<proteinExistence type="predicted"/>
<dbReference type="EMBL" id="KV428082">
    <property type="protein sequence ID" value="KZT37505.1"/>
    <property type="molecule type" value="Genomic_DNA"/>
</dbReference>
<reference evidence="2 3" key="1">
    <citation type="journal article" date="2016" name="Mol. Biol. Evol.">
        <title>Comparative Genomics of Early-Diverging Mushroom-Forming Fungi Provides Insights into the Origins of Lignocellulose Decay Capabilities.</title>
        <authorList>
            <person name="Nagy L.G."/>
            <person name="Riley R."/>
            <person name="Tritt A."/>
            <person name="Adam C."/>
            <person name="Daum C."/>
            <person name="Floudas D."/>
            <person name="Sun H."/>
            <person name="Yadav J.S."/>
            <person name="Pangilinan J."/>
            <person name="Larsson K.H."/>
            <person name="Matsuura K."/>
            <person name="Barry K."/>
            <person name="Labutti K."/>
            <person name="Kuo R."/>
            <person name="Ohm R.A."/>
            <person name="Bhattacharya S.S."/>
            <person name="Shirouzu T."/>
            <person name="Yoshinaga Y."/>
            <person name="Martin F.M."/>
            <person name="Grigoriev I.V."/>
            <person name="Hibbett D.S."/>
        </authorList>
    </citation>
    <scope>NUCLEOTIDE SEQUENCE [LARGE SCALE GENOMIC DNA]</scope>
    <source>
        <strain evidence="2 3">HHB10207 ss-3</strain>
    </source>
</reference>
<protein>
    <submittedName>
        <fullName evidence="2">Uncharacterized protein</fullName>
    </submittedName>
</protein>
<evidence type="ECO:0000256" key="1">
    <source>
        <dbReference type="SAM" id="MobiDB-lite"/>
    </source>
</evidence>
<feature type="region of interest" description="Disordered" evidence="1">
    <location>
        <begin position="62"/>
        <end position="87"/>
    </location>
</feature>
<sequence length="87" mass="9813">MPTFLRGSFPEAVLRSFHAFILLDEPLLHLFKRQKDGAELFLTGIRRIEVRRSSTGFEVRQISSADSTPGDLTVASKPTTQRIQRLG</sequence>